<dbReference type="PANTHER" id="PTHR37984">
    <property type="entry name" value="PROTEIN CBG26694"/>
    <property type="match status" value="1"/>
</dbReference>
<dbReference type="AlphaFoldDB" id="A0A2C9LDT3"/>
<dbReference type="InterPro" id="IPR018061">
    <property type="entry name" value="Retropepsins"/>
</dbReference>
<evidence type="ECO:0000256" key="1">
    <source>
        <dbReference type="ARBA" id="ARBA00022801"/>
    </source>
</evidence>
<organism evidence="3 4">
    <name type="scientific">Biomphalaria glabrata</name>
    <name type="common">Bloodfluke planorb</name>
    <name type="synonym">Freshwater snail</name>
    <dbReference type="NCBI Taxonomy" id="6526"/>
    <lineage>
        <taxon>Eukaryota</taxon>
        <taxon>Metazoa</taxon>
        <taxon>Spiralia</taxon>
        <taxon>Lophotrochozoa</taxon>
        <taxon>Mollusca</taxon>
        <taxon>Gastropoda</taxon>
        <taxon>Heterobranchia</taxon>
        <taxon>Euthyneura</taxon>
        <taxon>Panpulmonata</taxon>
        <taxon>Hygrophila</taxon>
        <taxon>Lymnaeoidea</taxon>
        <taxon>Planorbidae</taxon>
        <taxon>Biomphalaria</taxon>
    </lineage>
</organism>
<protein>
    <recommendedName>
        <fullName evidence="2">Retropepsins domain-containing protein</fullName>
    </recommendedName>
</protein>
<accession>A0A2C9LDT3</accession>
<name>A0A2C9LDT3_BIOGL</name>
<dbReference type="KEGG" id="bgt:106075423"/>
<dbReference type="EnsemblMetazoa" id="BGLB029885-RA">
    <property type="protein sequence ID" value="BGLB029885-PA"/>
    <property type="gene ID" value="BGLB029885"/>
</dbReference>
<dbReference type="VEuPathDB" id="VectorBase:BGLB029885"/>
<dbReference type="VEuPathDB" id="VectorBase:BGLAX_044346"/>
<dbReference type="InterPro" id="IPR021109">
    <property type="entry name" value="Peptidase_aspartic_dom_sf"/>
</dbReference>
<dbReference type="STRING" id="6526.A0A2C9LDT3"/>
<keyword evidence="1" id="KW-0378">Hydrolase</keyword>
<evidence type="ECO:0000259" key="2">
    <source>
        <dbReference type="Pfam" id="PF00077"/>
    </source>
</evidence>
<evidence type="ECO:0000313" key="4">
    <source>
        <dbReference type="Proteomes" id="UP000076420"/>
    </source>
</evidence>
<dbReference type="Pfam" id="PF00077">
    <property type="entry name" value="RVP"/>
    <property type="match status" value="1"/>
</dbReference>
<dbReference type="GO" id="GO:0016787">
    <property type="term" value="F:hydrolase activity"/>
    <property type="evidence" value="ECO:0007669"/>
    <property type="project" value="UniProtKB-KW"/>
</dbReference>
<evidence type="ECO:0000313" key="3">
    <source>
        <dbReference type="EnsemblMetazoa" id="BGLB029885-PA"/>
    </source>
</evidence>
<feature type="domain" description="Retropepsins" evidence="2">
    <location>
        <begin position="227"/>
        <end position="314"/>
    </location>
</feature>
<reference evidence="3" key="1">
    <citation type="submission" date="2020-05" db="UniProtKB">
        <authorList>
            <consortium name="EnsemblMetazoa"/>
        </authorList>
    </citation>
    <scope>IDENTIFICATION</scope>
    <source>
        <strain evidence="3">BB02</strain>
    </source>
</reference>
<dbReference type="PANTHER" id="PTHR37984:SF8">
    <property type="entry name" value="CCHC-TYPE DOMAIN-CONTAINING PROTEIN"/>
    <property type="match status" value="1"/>
</dbReference>
<dbReference type="SUPFAM" id="SSF50630">
    <property type="entry name" value="Acid proteases"/>
    <property type="match status" value="1"/>
</dbReference>
<dbReference type="Gene3D" id="2.40.70.10">
    <property type="entry name" value="Acid Proteases"/>
    <property type="match status" value="1"/>
</dbReference>
<dbReference type="InterPro" id="IPR050951">
    <property type="entry name" value="Retrovirus_Pol_polyprotein"/>
</dbReference>
<sequence length="360" mass="41979">MDIYEGLEIEKGKERKMEEIVNKFESFCIGKTNETYERYVFNTREQQEGEDIEKYITNLRRLAKTCSFERLEDSLIRDRVVLGIRHECLKKKLLQDSSLTLERCRDICRAYETANKQLRQIQADPIIEKVSTPSRTNIQKGKCRYCGRIHEYIKEKCPAWGKMCLACKGKHHFAVMCKKKIQQVSDDMSNDERQLQSDTRNDVMRVKNERVMSLENHKTKMMTAVMTVNSHRVRFQMDSGADVNTIQEKYVNKNQIEKATQRLLMWNKTEMRPIGKATLTTRNEKTNETFEVEYIVVPNNLACLLGHEILTRMKLIKVNKDRFIASVVNNQEEDCSPKFTGDLGDLGEVSLKIDSSIKPK</sequence>
<proteinExistence type="predicted"/>
<gene>
    <name evidence="3" type="primary">106075423</name>
</gene>
<dbReference type="Proteomes" id="UP000076420">
    <property type="component" value="Unassembled WGS sequence"/>
</dbReference>